<dbReference type="InParanoid" id="D7U5H9"/>
<organism evidence="1 2">
    <name type="scientific">Vitis vinifera</name>
    <name type="common">Grape</name>
    <dbReference type="NCBI Taxonomy" id="29760"/>
    <lineage>
        <taxon>Eukaryota</taxon>
        <taxon>Viridiplantae</taxon>
        <taxon>Streptophyta</taxon>
        <taxon>Embryophyta</taxon>
        <taxon>Tracheophyta</taxon>
        <taxon>Spermatophyta</taxon>
        <taxon>Magnoliopsida</taxon>
        <taxon>eudicotyledons</taxon>
        <taxon>Gunneridae</taxon>
        <taxon>Pentapetalae</taxon>
        <taxon>rosids</taxon>
        <taxon>Vitales</taxon>
        <taxon>Vitaceae</taxon>
        <taxon>Viteae</taxon>
        <taxon>Vitis</taxon>
    </lineage>
</organism>
<dbReference type="Proteomes" id="UP000009183">
    <property type="component" value="Chromosome 3"/>
</dbReference>
<dbReference type="EMBL" id="FN596508">
    <property type="protein sequence ID" value="CBI37998.3"/>
    <property type="molecule type" value="Genomic_DNA"/>
</dbReference>
<proteinExistence type="predicted"/>
<name>D7U5H9_VITVI</name>
<keyword evidence="2" id="KW-1185">Reference proteome</keyword>
<evidence type="ECO:0000313" key="2">
    <source>
        <dbReference type="Proteomes" id="UP000009183"/>
    </source>
</evidence>
<evidence type="ECO:0000313" key="1">
    <source>
        <dbReference type="EMBL" id="CBI37998.3"/>
    </source>
</evidence>
<gene>
    <name evidence="1" type="ordered locus">VIT_03s0038g00570</name>
</gene>
<protein>
    <submittedName>
        <fullName evidence="1">Uncharacterized protein</fullName>
    </submittedName>
</protein>
<accession>D7U5H9</accession>
<sequence>MRIDVRHEMDKITAGHRLDLNLERGYEAFICVNETFHRNLSKNSQLILSTNQNGSLLDHGLFSSRR</sequence>
<reference evidence="2" key="1">
    <citation type="journal article" date="2007" name="Nature">
        <title>The grapevine genome sequence suggests ancestral hexaploidization in major angiosperm phyla.</title>
        <authorList>
            <consortium name="The French-Italian Public Consortium for Grapevine Genome Characterization."/>
            <person name="Jaillon O."/>
            <person name="Aury J.-M."/>
            <person name="Noel B."/>
            <person name="Policriti A."/>
            <person name="Clepet C."/>
            <person name="Casagrande A."/>
            <person name="Choisne N."/>
            <person name="Aubourg S."/>
            <person name="Vitulo N."/>
            <person name="Jubin C."/>
            <person name="Vezzi A."/>
            <person name="Legeai F."/>
            <person name="Hugueney P."/>
            <person name="Dasilva C."/>
            <person name="Horner D."/>
            <person name="Mica E."/>
            <person name="Jublot D."/>
            <person name="Poulain J."/>
            <person name="Bruyere C."/>
            <person name="Billault A."/>
            <person name="Segurens B."/>
            <person name="Gouyvenoux M."/>
            <person name="Ugarte E."/>
            <person name="Cattonaro F."/>
            <person name="Anthouard V."/>
            <person name="Vico V."/>
            <person name="Del Fabbro C."/>
            <person name="Alaux M."/>
            <person name="Di Gaspero G."/>
            <person name="Dumas V."/>
            <person name="Felice N."/>
            <person name="Paillard S."/>
            <person name="Juman I."/>
            <person name="Moroldo M."/>
            <person name="Scalabrin S."/>
            <person name="Canaguier A."/>
            <person name="Le Clainche I."/>
            <person name="Malacrida G."/>
            <person name="Durand E."/>
            <person name="Pesole G."/>
            <person name="Laucou V."/>
            <person name="Chatelet P."/>
            <person name="Merdinoglu D."/>
            <person name="Delledonne M."/>
            <person name="Pezzotti M."/>
            <person name="Lecharny A."/>
            <person name="Scarpelli C."/>
            <person name="Artiguenave F."/>
            <person name="Pe M.E."/>
            <person name="Valle G."/>
            <person name="Morgante M."/>
            <person name="Caboche M."/>
            <person name="Adam-Blondon A.-F."/>
            <person name="Weissenbach J."/>
            <person name="Quetier F."/>
            <person name="Wincker P."/>
        </authorList>
    </citation>
    <scope>NUCLEOTIDE SEQUENCE [LARGE SCALE GENOMIC DNA]</scope>
    <source>
        <strain evidence="2">cv. Pinot noir / PN40024</strain>
    </source>
</reference>
<dbReference type="PaxDb" id="29760-VIT_03s0038g00570.t01"/>
<dbReference type="AlphaFoldDB" id="D7U5H9"/>
<dbReference type="HOGENOM" id="CLU_2836474_0_0_1"/>